<evidence type="ECO:0000313" key="1">
    <source>
        <dbReference type="EMBL" id="KAK3399052.1"/>
    </source>
</evidence>
<comment type="caution">
    <text evidence="1">The sequence shown here is derived from an EMBL/GenBank/DDBJ whole genome shotgun (WGS) entry which is preliminary data.</text>
</comment>
<sequence length="165" mass="18591">MDRRIVAWIWAAVETMAFLTMPTWRFTAGEQNPDFQNPLAFRDGGGSEYGSHAGELSFLFRGRETKNPKSLLSAVGHGRATTRYVFNGLNVLQGWMDGWLHPTPTKKNVVLPQTTWVTWPAADGLRADACLGHEHELIAEFKQPVLASVRRRASVRHDNYLLLCL</sequence>
<evidence type="ECO:0000313" key="2">
    <source>
        <dbReference type="Proteomes" id="UP001281003"/>
    </source>
</evidence>
<gene>
    <name evidence="1" type="ORF">B0T20DRAFT_190000</name>
</gene>
<reference evidence="1" key="2">
    <citation type="submission" date="2023-07" db="EMBL/GenBank/DDBJ databases">
        <authorList>
            <consortium name="Lawrence Berkeley National Laboratory"/>
            <person name="Haridas S."/>
            <person name="Hensen N."/>
            <person name="Bonometti L."/>
            <person name="Westerberg I."/>
            <person name="Brannstrom I.O."/>
            <person name="Guillou S."/>
            <person name="Cros-Aarteil S."/>
            <person name="Calhoun S."/>
            <person name="Kuo A."/>
            <person name="Mondo S."/>
            <person name="Pangilinan J."/>
            <person name="Riley R."/>
            <person name="LaButti K."/>
            <person name="Andreopoulos B."/>
            <person name="Lipzen A."/>
            <person name="Chen C."/>
            <person name="Yanf M."/>
            <person name="Daum C."/>
            <person name="Ng V."/>
            <person name="Clum A."/>
            <person name="Steindorff A."/>
            <person name="Ohm R."/>
            <person name="Martin F."/>
            <person name="Silar P."/>
            <person name="Natvig D."/>
            <person name="Lalanne C."/>
            <person name="Gautier V."/>
            <person name="Ament-velasquez S.L."/>
            <person name="Kruys A."/>
            <person name="Hutchinson M.I."/>
            <person name="Powell A.J."/>
            <person name="Barry K."/>
            <person name="Miller A.N."/>
            <person name="Grigoriev I.V."/>
            <person name="Debuchy R."/>
            <person name="Gladieux P."/>
            <person name="Thoren M.H."/>
            <person name="Johannesson H."/>
        </authorList>
    </citation>
    <scope>NUCLEOTIDE SEQUENCE</scope>
    <source>
        <strain evidence="1">FGSC 1904</strain>
    </source>
</reference>
<accession>A0AAE0UCH4</accession>
<protein>
    <submittedName>
        <fullName evidence="1">Uncharacterized protein</fullName>
    </submittedName>
</protein>
<dbReference type="EMBL" id="JAUTDP010000005">
    <property type="protein sequence ID" value="KAK3399052.1"/>
    <property type="molecule type" value="Genomic_DNA"/>
</dbReference>
<proteinExistence type="predicted"/>
<reference evidence="1" key="1">
    <citation type="journal article" date="2023" name="Mol. Phylogenet. Evol.">
        <title>Genome-scale phylogeny and comparative genomics of the fungal order Sordariales.</title>
        <authorList>
            <person name="Hensen N."/>
            <person name="Bonometti L."/>
            <person name="Westerberg I."/>
            <person name="Brannstrom I.O."/>
            <person name="Guillou S."/>
            <person name="Cros-Aarteil S."/>
            <person name="Calhoun S."/>
            <person name="Haridas S."/>
            <person name="Kuo A."/>
            <person name="Mondo S."/>
            <person name="Pangilinan J."/>
            <person name="Riley R."/>
            <person name="LaButti K."/>
            <person name="Andreopoulos B."/>
            <person name="Lipzen A."/>
            <person name="Chen C."/>
            <person name="Yan M."/>
            <person name="Daum C."/>
            <person name="Ng V."/>
            <person name="Clum A."/>
            <person name="Steindorff A."/>
            <person name="Ohm R.A."/>
            <person name="Martin F."/>
            <person name="Silar P."/>
            <person name="Natvig D.O."/>
            <person name="Lalanne C."/>
            <person name="Gautier V."/>
            <person name="Ament-Velasquez S.L."/>
            <person name="Kruys A."/>
            <person name="Hutchinson M.I."/>
            <person name="Powell A.J."/>
            <person name="Barry K."/>
            <person name="Miller A.N."/>
            <person name="Grigoriev I.V."/>
            <person name="Debuchy R."/>
            <person name="Gladieux P."/>
            <person name="Hiltunen Thoren M."/>
            <person name="Johannesson H."/>
        </authorList>
    </citation>
    <scope>NUCLEOTIDE SEQUENCE</scope>
    <source>
        <strain evidence="1">FGSC 1904</strain>
    </source>
</reference>
<dbReference type="Proteomes" id="UP001281003">
    <property type="component" value="Unassembled WGS sequence"/>
</dbReference>
<name>A0AAE0UCH4_SORBR</name>
<organism evidence="1 2">
    <name type="scientific">Sordaria brevicollis</name>
    <dbReference type="NCBI Taxonomy" id="83679"/>
    <lineage>
        <taxon>Eukaryota</taxon>
        <taxon>Fungi</taxon>
        <taxon>Dikarya</taxon>
        <taxon>Ascomycota</taxon>
        <taxon>Pezizomycotina</taxon>
        <taxon>Sordariomycetes</taxon>
        <taxon>Sordariomycetidae</taxon>
        <taxon>Sordariales</taxon>
        <taxon>Sordariaceae</taxon>
        <taxon>Sordaria</taxon>
    </lineage>
</organism>
<dbReference type="AlphaFoldDB" id="A0AAE0UCH4"/>
<keyword evidence="2" id="KW-1185">Reference proteome</keyword>